<dbReference type="GO" id="GO:0016567">
    <property type="term" value="P:protein ubiquitination"/>
    <property type="evidence" value="ECO:0007669"/>
    <property type="project" value="TreeGrafter"/>
</dbReference>
<evidence type="ECO:0000259" key="7">
    <source>
        <dbReference type="PROSITE" id="PS50089"/>
    </source>
</evidence>
<comment type="caution">
    <text evidence="8">The sequence shown here is derived from an EMBL/GenBank/DDBJ whole genome shotgun (WGS) entry which is preliminary data.</text>
</comment>
<keyword evidence="3" id="KW-0862">Zinc</keyword>
<dbReference type="InterPro" id="IPR001841">
    <property type="entry name" value="Znf_RING"/>
</dbReference>
<keyword evidence="1" id="KW-0479">Metal-binding</keyword>
<dbReference type="InterPro" id="IPR013083">
    <property type="entry name" value="Znf_RING/FYVE/PHD"/>
</dbReference>
<proteinExistence type="predicted"/>
<feature type="domain" description="RING-type" evidence="7">
    <location>
        <begin position="103"/>
        <end position="144"/>
    </location>
</feature>
<evidence type="ECO:0000256" key="5">
    <source>
        <dbReference type="SAM" id="Coils"/>
    </source>
</evidence>
<reference evidence="8 9" key="1">
    <citation type="journal article" date="2023" name="Nat. Commun.">
        <title>Origin of minicircular mitochondrial genomes in red algae.</title>
        <authorList>
            <person name="Lee Y."/>
            <person name="Cho C.H."/>
            <person name="Lee Y.M."/>
            <person name="Park S.I."/>
            <person name="Yang J.H."/>
            <person name="West J.A."/>
            <person name="Bhattacharya D."/>
            <person name="Yoon H.S."/>
        </authorList>
    </citation>
    <scope>NUCLEOTIDE SEQUENCE [LARGE SCALE GENOMIC DNA]</scope>
    <source>
        <strain evidence="8 9">CCMP1338</strain>
        <tissue evidence="8">Whole cell</tissue>
    </source>
</reference>
<gene>
    <name evidence="8" type="ORF">NDN08_001422</name>
</gene>
<dbReference type="GO" id="GO:0008270">
    <property type="term" value="F:zinc ion binding"/>
    <property type="evidence" value="ECO:0007669"/>
    <property type="project" value="UniProtKB-KW"/>
</dbReference>
<dbReference type="GO" id="GO:0061630">
    <property type="term" value="F:ubiquitin protein ligase activity"/>
    <property type="evidence" value="ECO:0007669"/>
    <property type="project" value="TreeGrafter"/>
</dbReference>
<dbReference type="Gene3D" id="3.30.40.10">
    <property type="entry name" value="Zinc/RING finger domain, C3HC4 (zinc finger)"/>
    <property type="match status" value="1"/>
</dbReference>
<name>A0AAV8UQX3_9RHOD</name>
<evidence type="ECO:0000256" key="2">
    <source>
        <dbReference type="ARBA" id="ARBA00022771"/>
    </source>
</evidence>
<dbReference type="PANTHER" id="PTHR45969">
    <property type="entry name" value="RING ZINC FINGER PROTEIN-RELATED"/>
    <property type="match status" value="1"/>
</dbReference>
<evidence type="ECO:0000313" key="8">
    <source>
        <dbReference type="EMBL" id="KAJ8904908.1"/>
    </source>
</evidence>
<protein>
    <recommendedName>
        <fullName evidence="7">RING-type domain-containing protein</fullName>
    </recommendedName>
</protein>
<evidence type="ECO:0000256" key="1">
    <source>
        <dbReference type="ARBA" id="ARBA00022723"/>
    </source>
</evidence>
<dbReference type="SUPFAM" id="SSF57850">
    <property type="entry name" value="RING/U-box"/>
    <property type="match status" value="1"/>
</dbReference>
<feature type="region of interest" description="Disordered" evidence="6">
    <location>
        <begin position="350"/>
        <end position="399"/>
    </location>
</feature>
<evidence type="ECO:0000256" key="6">
    <source>
        <dbReference type="SAM" id="MobiDB-lite"/>
    </source>
</evidence>
<feature type="compositionally biased region" description="Basic and acidic residues" evidence="6">
    <location>
        <begin position="357"/>
        <end position="366"/>
    </location>
</feature>
<dbReference type="Proteomes" id="UP001157974">
    <property type="component" value="Unassembled WGS sequence"/>
</dbReference>
<dbReference type="SMART" id="SM00184">
    <property type="entry name" value="RING"/>
    <property type="match status" value="1"/>
</dbReference>
<evidence type="ECO:0000256" key="3">
    <source>
        <dbReference type="ARBA" id="ARBA00022833"/>
    </source>
</evidence>
<dbReference type="CDD" id="cd16448">
    <property type="entry name" value="RING-H2"/>
    <property type="match status" value="1"/>
</dbReference>
<evidence type="ECO:0000313" key="9">
    <source>
        <dbReference type="Proteomes" id="UP001157974"/>
    </source>
</evidence>
<dbReference type="PANTHER" id="PTHR45969:SF69">
    <property type="entry name" value="FINGER DOMAIN PROTEIN, PUTATIVE (AFU_ORTHOLOGUE AFUA_3G12190)-RELATED"/>
    <property type="match status" value="1"/>
</dbReference>
<dbReference type="PROSITE" id="PS50089">
    <property type="entry name" value="ZF_RING_2"/>
    <property type="match status" value="1"/>
</dbReference>
<feature type="region of interest" description="Disordered" evidence="6">
    <location>
        <begin position="1"/>
        <end position="42"/>
    </location>
</feature>
<keyword evidence="9" id="KW-1185">Reference proteome</keyword>
<evidence type="ECO:0000256" key="4">
    <source>
        <dbReference type="PROSITE-ProRule" id="PRU00175"/>
    </source>
</evidence>
<organism evidence="8 9">
    <name type="scientific">Rhodosorus marinus</name>
    <dbReference type="NCBI Taxonomy" id="101924"/>
    <lineage>
        <taxon>Eukaryota</taxon>
        <taxon>Rhodophyta</taxon>
        <taxon>Stylonematophyceae</taxon>
        <taxon>Stylonematales</taxon>
        <taxon>Stylonemataceae</taxon>
        <taxon>Rhodosorus</taxon>
    </lineage>
</organism>
<keyword evidence="5" id="KW-0175">Coiled coil</keyword>
<dbReference type="EMBL" id="JAMWBK010000005">
    <property type="protein sequence ID" value="KAJ8904908.1"/>
    <property type="molecule type" value="Genomic_DNA"/>
</dbReference>
<sequence length="446" mass="50064">MEDEVASFTSEESALDGHSDEILSPGTQPVPTESKPVQPDFPWDRESYEFLLSVEEALKSDRESIENLKWPQSWLDGKTRAALPVPPGHNAELSPEYQTAPDCPICFDRMSQFPLSLTACGHVFHAQCLSRWIYSGKACCPNCREDVDAEGIFLVAAAPVAPVLLVETSVGTPSEPLIFSALAHAHRVCTEIAVVLRTKWSEVKPLESSLRHLFQDEQKLTKVHEKEASSLEESVRKRVQQSSAVESERRKWVDYCRIQKHRLEKLQLELESCRELENSLASEQRTIEQEQATSQHVTHSGIRASKASLAKLLDEKRKLEDGLKALQKSAPQANQVKQLPDVVSIKHFPLTSAHSHTPKETKKRTLADTVSLPESSKAPSHRTIGVLPGKKTSRTSKPRTKLKNVSREQIAKIVNDGLQLERKRLHQSSLTRFFSEKALERNAIEE</sequence>
<keyword evidence="2 4" id="KW-0863">Zinc-finger</keyword>
<dbReference type="Pfam" id="PF13639">
    <property type="entry name" value="zf-RING_2"/>
    <property type="match status" value="1"/>
</dbReference>
<accession>A0AAV8UQX3</accession>
<dbReference type="AlphaFoldDB" id="A0AAV8UQX3"/>
<feature type="coiled-coil region" evidence="5">
    <location>
        <begin position="256"/>
        <end position="329"/>
    </location>
</feature>